<organism evidence="1 2">
    <name type="scientific">Lithospermum erythrorhizon</name>
    <name type="common">Purple gromwell</name>
    <name type="synonym">Lithospermum officinale var. erythrorhizon</name>
    <dbReference type="NCBI Taxonomy" id="34254"/>
    <lineage>
        <taxon>Eukaryota</taxon>
        <taxon>Viridiplantae</taxon>
        <taxon>Streptophyta</taxon>
        <taxon>Embryophyta</taxon>
        <taxon>Tracheophyta</taxon>
        <taxon>Spermatophyta</taxon>
        <taxon>Magnoliopsida</taxon>
        <taxon>eudicotyledons</taxon>
        <taxon>Gunneridae</taxon>
        <taxon>Pentapetalae</taxon>
        <taxon>asterids</taxon>
        <taxon>lamiids</taxon>
        <taxon>Boraginales</taxon>
        <taxon>Boraginaceae</taxon>
        <taxon>Boraginoideae</taxon>
        <taxon>Lithospermeae</taxon>
        <taxon>Lithospermum</taxon>
    </lineage>
</organism>
<sequence>MIMAYPRGGRGGATTFSGGVTTVNCEKQVRSWRLLRSLVELLIPTCNCTFIEDQNNEIKQDNTSHRYSFSKQSSFISSPNYTTTGTIFGSRHGKVSLCIQKNPKSSTPFLLLELAIPTATLAREMKGGVLRIALECNPNGNGFEQESSSSSLLSMPLWTFYCNGRKTGFAKKKNPSKYDLEILKNMETVSVGAGVINGKELERDDDVMYLRGRFKRVHSSFDSESFHLIDPEGNIGQELSVFFLRSRP</sequence>
<protein>
    <recommendedName>
        <fullName evidence="3">Protein MIZU-KUSSEI 1-like</fullName>
    </recommendedName>
</protein>
<reference evidence="1 2" key="1">
    <citation type="submission" date="2024-01" db="EMBL/GenBank/DDBJ databases">
        <title>The complete chloroplast genome sequence of Lithospermum erythrorhizon: insights into the phylogenetic relationship among Boraginaceae species and the maternal lineages of purple gromwells.</title>
        <authorList>
            <person name="Okada T."/>
            <person name="Watanabe K."/>
        </authorList>
    </citation>
    <scope>NUCLEOTIDE SEQUENCE [LARGE SCALE GENOMIC DNA]</scope>
</reference>
<dbReference type="EMBL" id="BAABME010003352">
    <property type="protein sequence ID" value="GAA0158450.1"/>
    <property type="molecule type" value="Genomic_DNA"/>
</dbReference>
<comment type="caution">
    <text evidence="1">The sequence shown here is derived from an EMBL/GenBank/DDBJ whole genome shotgun (WGS) entry which is preliminary data.</text>
</comment>
<dbReference type="InterPro" id="IPR006460">
    <property type="entry name" value="MIZ1-like_pln"/>
</dbReference>
<evidence type="ECO:0008006" key="3">
    <source>
        <dbReference type="Google" id="ProtNLM"/>
    </source>
</evidence>
<accession>A0AAV3Q744</accession>
<keyword evidence="2" id="KW-1185">Reference proteome</keyword>
<proteinExistence type="predicted"/>
<dbReference type="Proteomes" id="UP001454036">
    <property type="component" value="Unassembled WGS sequence"/>
</dbReference>
<gene>
    <name evidence="1" type="ORF">LIER_15469</name>
</gene>
<dbReference type="Pfam" id="PF04759">
    <property type="entry name" value="DUF617"/>
    <property type="match status" value="1"/>
</dbReference>
<dbReference type="AlphaFoldDB" id="A0AAV3Q744"/>
<dbReference type="PANTHER" id="PTHR31276:SF10">
    <property type="entry name" value="PROTEIN MIZU-KUSSEI 1-LIKE"/>
    <property type="match status" value="1"/>
</dbReference>
<evidence type="ECO:0000313" key="1">
    <source>
        <dbReference type="EMBL" id="GAA0158450.1"/>
    </source>
</evidence>
<name>A0AAV3Q744_LITER</name>
<dbReference type="NCBIfam" id="TIGR01570">
    <property type="entry name" value="A_thal_3588"/>
    <property type="match status" value="1"/>
</dbReference>
<dbReference type="GO" id="GO:0010274">
    <property type="term" value="P:hydrotropism"/>
    <property type="evidence" value="ECO:0007669"/>
    <property type="project" value="InterPro"/>
</dbReference>
<dbReference type="PANTHER" id="PTHR31276">
    <property type="match status" value="1"/>
</dbReference>
<evidence type="ECO:0000313" key="2">
    <source>
        <dbReference type="Proteomes" id="UP001454036"/>
    </source>
</evidence>